<dbReference type="STRING" id="5364.A0A5C3NMM1"/>
<dbReference type="PANTHER" id="PTHR15492:SF1">
    <property type="entry name" value="CYCLIN-D1-BINDING PROTEIN 1"/>
    <property type="match status" value="1"/>
</dbReference>
<feature type="domain" description="Cyclin-D1-binding protein 1-like N-terminal" evidence="2">
    <location>
        <begin position="59"/>
        <end position="153"/>
    </location>
</feature>
<dbReference type="AlphaFoldDB" id="A0A5C3NMM1"/>
<evidence type="ECO:0000256" key="1">
    <source>
        <dbReference type="SAM" id="MobiDB-lite"/>
    </source>
</evidence>
<name>A0A5C3NMM1_9AGAM</name>
<gene>
    <name evidence="3" type="ORF">OE88DRAFT_973111</name>
</gene>
<evidence type="ECO:0000259" key="2">
    <source>
        <dbReference type="Pfam" id="PF13324"/>
    </source>
</evidence>
<feature type="region of interest" description="Disordered" evidence="1">
    <location>
        <begin position="189"/>
        <end position="217"/>
    </location>
</feature>
<feature type="region of interest" description="Disordered" evidence="1">
    <location>
        <begin position="249"/>
        <end position="269"/>
    </location>
</feature>
<sequence length="292" mass="31218">MAQSDDKQKAVTAFSITSQTCTTALNALASPLSLSSSHFTDTPSSTSPPPPLETLRKDLLSILQMVSHSVTKLALVLKPSGPPAYSASVPVLTELTSQISDLAGCTGTFGLYRATYGEYLVKEVTQLVEDVVYNTRSLLQAYLHLASDSTGRRVSAPRVPGDLMNGEELFIGSSQDEYLKMTGTIHEVIDGATGAPPPPSSKSSKSAGKNKATLSGLSKDNAEAVQKLWTIDGGSLRDGVRELKEMIEDYNDHDADEDFGGEEDEDDGWAELGLGTAKLKKEEVDRAKSSRC</sequence>
<dbReference type="Gene3D" id="1.20.1420.10">
    <property type="entry name" value="Talin, central domain"/>
    <property type="match status" value="1"/>
</dbReference>
<feature type="compositionally biased region" description="Acidic residues" evidence="1">
    <location>
        <begin position="254"/>
        <end position="269"/>
    </location>
</feature>
<feature type="compositionally biased region" description="Low complexity" evidence="1">
    <location>
        <begin position="201"/>
        <end position="212"/>
    </location>
</feature>
<reference evidence="3 4" key="1">
    <citation type="journal article" date="2019" name="Nat. Ecol. Evol.">
        <title>Megaphylogeny resolves global patterns of mushroom evolution.</title>
        <authorList>
            <person name="Varga T."/>
            <person name="Krizsan K."/>
            <person name="Foldi C."/>
            <person name="Dima B."/>
            <person name="Sanchez-Garcia M."/>
            <person name="Sanchez-Ramirez S."/>
            <person name="Szollosi G.J."/>
            <person name="Szarkandi J.G."/>
            <person name="Papp V."/>
            <person name="Albert L."/>
            <person name="Andreopoulos W."/>
            <person name="Angelini C."/>
            <person name="Antonin V."/>
            <person name="Barry K.W."/>
            <person name="Bougher N.L."/>
            <person name="Buchanan P."/>
            <person name="Buyck B."/>
            <person name="Bense V."/>
            <person name="Catcheside P."/>
            <person name="Chovatia M."/>
            <person name="Cooper J."/>
            <person name="Damon W."/>
            <person name="Desjardin D."/>
            <person name="Finy P."/>
            <person name="Geml J."/>
            <person name="Haridas S."/>
            <person name="Hughes K."/>
            <person name="Justo A."/>
            <person name="Karasinski D."/>
            <person name="Kautmanova I."/>
            <person name="Kiss B."/>
            <person name="Kocsube S."/>
            <person name="Kotiranta H."/>
            <person name="LaButti K.M."/>
            <person name="Lechner B.E."/>
            <person name="Liimatainen K."/>
            <person name="Lipzen A."/>
            <person name="Lukacs Z."/>
            <person name="Mihaltcheva S."/>
            <person name="Morgado L.N."/>
            <person name="Niskanen T."/>
            <person name="Noordeloos M.E."/>
            <person name="Ohm R.A."/>
            <person name="Ortiz-Santana B."/>
            <person name="Ovrebo C."/>
            <person name="Racz N."/>
            <person name="Riley R."/>
            <person name="Savchenko A."/>
            <person name="Shiryaev A."/>
            <person name="Soop K."/>
            <person name="Spirin V."/>
            <person name="Szebenyi C."/>
            <person name="Tomsovsky M."/>
            <person name="Tulloss R.E."/>
            <person name="Uehling J."/>
            <person name="Grigoriev I.V."/>
            <person name="Vagvolgyi C."/>
            <person name="Papp T."/>
            <person name="Martin F.M."/>
            <person name="Miettinen O."/>
            <person name="Hibbett D.S."/>
            <person name="Nagy L.G."/>
        </authorList>
    </citation>
    <scope>NUCLEOTIDE SEQUENCE [LARGE SCALE GENOMIC DNA]</scope>
    <source>
        <strain evidence="3 4">OMC1185</strain>
    </source>
</reference>
<dbReference type="OrthoDB" id="41588at2759"/>
<dbReference type="PANTHER" id="PTHR15492">
    <property type="entry name" value="CYCLIN D1-BINDING PROTEIN 1"/>
    <property type="match status" value="1"/>
</dbReference>
<dbReference type="Proteomes" id="UP000305948">
    <property type="component" value="Unassembled WGS sequence"/>
</dbReference>
<proteinExistence type="predicted"/>
<keyword evidence="4" id="KW-1185">Reference proteome</keyword>
<dbReference type="InterPro" id="IPR049317">
    <property type="entry name" value="GCIP-like_N"/>
</dbReference>
<dbReference type="GO" id="GO:0005634">
    <property type="term" value="C:nucleus"/>
    <property type="evidence" value="ECO:0007669"/>
    <property type="project" value="TreeGrafter"/>
</dbReference>
<dbReference type="EMBL" id="ML213505">
    <property type="protein sequence ID" value="TFK54881.1"/>
    <property type="molecule type" value="Genomic_DNA"/>
</dbReference>
<organism evidence="3 4">
    <name type="scientific">Heliocybe sulcata</name>
    <dbReference type="NCBI Taxonomy" id="5364"/>
    <lineage>
        <taxon>Eukaryota</taxon>
        <taxon>Fungi</taxon>
        <taxon>Dikarya</taxon>
        <taxon>Basidiomycota</taxon>
        <taxon>Agaricomycotina</taxon>
        <taxon>Agaricomycetes</taxon>
        <taxon>Gloeophyllales</taxon>
        <taxon>Gloeophyllaceae</taxon>
        <taxon>Heliocybe</taxon>
    </lineage>
</organism>
<accession>A0A5C3NMM1</accession>
<dbReference type="Pfam" id="PF13324">
    <property type="entry name" value="GCIP_N"/>
    <property type="match status" value="1"/>
</dbReference>
<dbReference type="Gene3D" id="1.20.1410.10">
    <property type="entry name" value="I/LWEQ domain"/>
    <property type="match status" value="1"/>
</dbReference>
<evidence type="ECO:0000313" key="4">
    <source>
        <dbReference type="Proteomes" id="UP000305948"/>
    </source>
</evidence>
<protein>
    <recommendedName>
        <fullName evidence="2">Cyclin-D1-binding protein 1-like N-terminal domain-containing protein</fullName>
    </recommendedName>
</protein>
<evidence type="ECO:0000313" key="3">
    <source>
        <dbReference type="EMBL" id="TFK54881.1"/>
    </source>
</evidence>
<dbReference type="InterPro" id="IPR026907">
    <property type="entry name" value="GCIP-like"/>
</dbReference>